<dbReference type="AlphaFoldDB" id="A0A0N1H4Z6"/>
<dbReference type="STRING" id="1664694.A0A0N1H4Z6"/>
<dbReference type="VEuPathDB" id="FungiDB:AB675_10448"/>
<feature type="region of interest" description="Disordered" evidence="1">
    <location>
        <begin position="59"/>
        <end position="96"/>
    </location>
</feature>
<keyword evidence="3" id="KW-1185">Reference proteome</keyword>
<reference evidence="2 3" key="1">
    <citation type="submission" date="2015-06" db="EMBL/GenBank/DDBJ databases">
        <title>Draft genome of the ant-associated black yeast Phialophora attae CBS 131958.</title>
        <authorList>
            <person name="Moreno L.F."/>
            <person name="Stielow B.J."/>
            <person name="de Hoog S."/>
            <person name="Vicente V.A."/>
            <person name="Weiss V.A."/>
            <person name="de Vries M."/>
            <person name="Cruz L.M."/>
            <person name="Souza E.M."/>
        </authorList>
    </citation>
    <scope>NUCLEOTIDE SEQUENCE [LARGE SCALE GENOMIC DNA]</scope>
    <source>
        <strain evidence="2 3">CBS 131958</strain>
    </source>
</reference>
<comment type="caution">
    <text evidence="2">The sequence shown here is derived from an EMBL/GenBank/DDBJ whole genome shotgun (WGS) entry which is preliminary data.</text>
</comment>
<evidence type="ECO:0000313" key="3">
    <source>
        <dbReference type="Proteomes" id="UP000038010"/>
    </source>
</evidence>
<dbReference type="Proteomes" id="UP000038010">
    <property type="component" value="Unassembled WGS sequence"/>
</dbReference>
<organism evidence="2 3">
    <name type="scientific">Cyphellophora attinorum</name>
    <dbReference type="NCBI Taxonomy" id="1664694"/>
    <lineage>
        <taxon>Eukaryota</taxon>
        <taxon>Fungi</taxon>
        <taxon>Dikarya</taxon>
        <taxon>Ascomycota</taxon>
        <taxon>Pezizomycotina</taxon>
        <taxon>Eurotiomycetes</taxon>
        <taxon>Chaetothyriomycetidae</taxon>
        <taxon>Chaetothyriales</taxon>
        <taxon>Cyphellophoraceae</taxon>
        <taxon>Cyphellophora</taxon>
    </lineage>
</organism>
<dbReference type="InterPro" id="IPR031342">
    <property type="entry name" value="Mug163-like"/>
</dbReference>
<dbReference type="EMBL" id="LFJN01000035">
    <property type="protein sequence ID" value="KPI35933.1"/>
    <property type="molecule type" value="Genomic_DNA"/>
</dbReference>
<protein>
    <submittedName>
        <fullName evidence="2">Uncharacterized protein</fullName>
    </submittedName>
</protein>
<dbReference type="OrthoDB" id="5329385at2759"/>
<gene>
    <name evidence="2" type="ORF">AB675_10448</name>
</gene>
<dbReference type="Pfam" id="PF17119">
    <property type="entry name" value="MMU163"/>
    <property type="match status" value="1"/>
</dbReference>
<accession>A0A0N1H4Z6</accession>
<feature type="region of interest" description="Disordered" evidence="1">
    <location>
        <begin position="1"/>
        <end position="21"/>
    </location>
</feature>
<dbReference type="GeneID" id="28731101"/>
<proteinExistence type="predicted"/>
<feature type="compositionally biased region" description="Polar residues" evidence="1">
    <location>
        <begin position="61"/>
        <end position="84"/>
    </location>
</feature>
<name>A0A0N1H4Z6_9EURO</name>
<dbReference type="RefSeq" id="XP_017995896.1">
    <property type="nucleotide sequence ID" value="XM_018139221.1"/>
</dbReference>
<sequence length="336" mass="35952">MTSVPMRKLPTPTASSTSALRRALQPQSWRLPLHASIAAASSPVRSLAHVRPEPMHELWFTSKSPRGAPNTTEPGSFVPESSPSGPDHGAHKPPSERTLALGRTLRTLSPLLPDILTTALPPSIVSPSVTLHLFPSTHPHLPVVKGKVAYRAALFTAPVAWGAVPLMGSAKLSIVSEKIVRTGYDMCTPATDIGEEKFVVRFKTAATAKAGSTSATASATNNTNPALSILLGGKAPLFGNNASSTTKPFSGLFIFTFDDKGRIASHTIEHADEDNGYDRTSKVVTLTDWLLGKAKGKRSEEGDLLPGLGVAMARQRRPETLLAQIMRLAREERRSH</sequence>
<evidence type="ECO:0000313" key="2">
    <source>
        <dbReference type="EMBL" id="KPI35933.1"/>
    </source>
</evidence>
<evidence type="ECO:0000256" key="1">
    <source>
        <dbReference type="SAM" id="MobiDB-lite"/>
    </source>
</evidence>